<feature type="signal peptide" evidence="2">
    <location>
        <begin position="1"/>
        <end position="18"/>
    </location>
</feature>
<gene>
    <name evidence="4" type="ORF">U0070_004716</name>
</gene>
<name>A0AAW0I9L2_MYOGA</name>
<feature type="region of interest" description="Disordered" evidence="1">
    <location>
        <begin position="134"/>
        <end position="169"/>
    </location>
</feature>
<sequence length="218" mass="24618">MKNLLLIKFLELFPQCFQMRVQQKKYICPSLSRQQLPGALPPKCTPSIDGTNAKCVQREQSLHDVLSLTASYIPPMQHPTHKSRTQKQCYQHLKRAKEVAPTLTTEWIKTPPQYPGATEEENFLITCARVREVGTGGGENNEEEEERKEVTCSSSEANSQCQTPIKMKPNTEAPENIMVFISSSENNFCAIARLIGIKTCKQVYEFRVKESSVSMGPH</sequence>
<protein>
    <recommendedName>
        <fullName evidence="3">EZH1/2 MCSS domain-containing protein</fullName>
    </recommendedName>
</protein>
<keyword evidence="5" id="KW-1185">Reference proteome</keyword>
<feature type="chain" id="PRO_5043620370" description="EZH1/2 MCSS domain-containing protein" evidence="2">
    <location>
        <begin position="19"/>
        <end position="218"/>
    </location>
</feature>
<evidence type="ECO:0000256" key="1">
    <source>
        <dbReference type="SAM" id="MobiDB-lite"/>
    </source>
</evidence>
<feature type="domain" description="EZH1/2 MCSS" evidence="3">
    <location>
        <begin position="41"/>
        <end position="66"/>
    </location>
</feature>
<dbReference type="Pfam" id="PF21358">
    <property type="entry name" value="Ezh2_MCSS"/>
    <property type="match status" value="1"/>
</dbReference>
<evidence type="ECO:0000313" key="4">
    <source>
        <dbReference type="EMBL" id="KAK7811173.1"/>
    </source>
</evidence>
<evidence type="ECO:0000313" key="5">
    <source>
        <dbReference type="Proteomes" id="UP001488838"/>
    </source>
</evidence>
<comment type="caution">
    <text evidence="4">The sequence shown here is derived from an EMBL/GenBank/DDBJ whole genome shotgun (WGS) entry which is preliminary data.</text>
</comment>
<proteinExistence type="predicted"/>
<accession>A0AAW0I9L2</accession>
<dbReference type="AlphaFoldDB" id="A0AAW0I9L2"/>
<reference evidence="4 5" key="1">
    <citation type="journal article" date="2023" name="bioRxiv">
        <title>Conserved and derived expression patterns and positive selection on dental genes reveal complex evolutionary context of ever-growing rodent molars.</title>
        <authorList>
            <person name="Calamari Z.T."/>
            <person name="Song A."/>
            <person name="Cohen E."/>
            <person name="Akter M."/>
            <person name="Roy R.D."/>
            <person name="Hallikas O."/>
            <person name="Christensen M.M."/>
            <person name="Li P."/>
            <person name="Marangoni P."/>
            <person name="Jernvall J."/>
            <person name="Klein O.D."/>
        </authorList>
    </citation>
    <scope>NUCLEOTIDE SEQUENCE [LARGE SCALE GENOMIC DNA]</scope>
    <source>
        <strain evidence="4">V071</strain>
    </source>
</reference>
<dbReference type="Proteomes" id="UP001488838">
    <property type="component" value="Unassembled WGS sequence"/>
</dbReference>
<evidence type="ECO:0000256" key="2">
    <source>
        <dbReference type="SAM" id="SignalP"/>
    </source>
</evidence>
<feature type="compositionally biased region" description="Polar residues" evidence="1">
    <location>
        <begin position="152"/>
        <end position="163"/>
    </location>
</feature>
<dbReference type="EMBL" id="JBBHLL010000180">
    <property type="protein sequence ID" value="KAK7811173.1"/>
    <property type="molecule type" value="Genomic_DNA"/>
</dbReference>
<evidence type="ECO:0000259" key="3">
    <source>
        <dbReference type="Pfam" id="PF21358"/>
    </source>
</evidence>
<organism evidence="4 5">
    <name type="scientific">Myodes glareolus</name>
    <name type="common">Bank vole</name>
    <name type="synonym">Clethrionomys glareolus</name>
    <dbReference type="NCBI Taxonomy" id="447135"/>
    <lineage>
        <taxon>Eukaryota</taxon>
        <taxon>Metazoa</taxon>
        <taxon>Chordata</taxon>
        <taxon>Craniata</taxon>
        <taxon>Vertebrata</taxon>
        <taxon>Euteleostomi</taxon>
        <taxon>Mammalia</taxon>
        <taxon>Eutheria</taxon>
        <taxon>Euarchontoglires</taxon>
        <taxon>Glires</taxon>
        <taxon>Rodentia</taxon>
        <taxon>Myomorpha</taxon>
        <taxon>Muroidea</taxon>
        <taxon>Cricetidae</taxon>
        <taxon>Arvicolinae</taxon>
        <taxon>Myodes</taxon>
    </lineage>
</organism>
<dbReference type="InterPro" id="IPR048358">
    <property type="entry name" value="EZH1/2_MCSS"/>
</dbReference>
<keyword evidence="2" id="KW-0732">Signal</keyword>